<dbReference type="InParanoid" id="A0A218ZGT4"/>
<evidence type="ECO:0000256" key="1">
    <source>
        <dbReference type="SAM" id="MobiDB-lite"/>
    </source>
</evidence>
<name>A0A218ZGT4_9HELO</name>
<proteinExistence type="predicted"/>
<feature type="compositionally biased region" description="Basic residues" evidence="1">
    <location>
        <begin position="229"/>
        <end position="238"/>
    </location>
</feature>
<feature type="compositionally biased region" description="Polar residues" evidence="1">
    <location>
        <begin position="99"/>
        <end position="109"/>
    </location>
</feature>
<evidence type="ECO:0000313" key="2">
    <source>
        <dbReference type="EMBL" id="OWP07198.1"/>
    </source>
</evidence>
<dbReference type="Proteomes" id="UP000242519">
    <property type="component" value="Unassembled WGS sequence"/>
</dbReference>
<evidence type="ECO:0000313" key="3">
    <source>
        <dbReference type="Proteomes" id="UP000242519"/>
    </source>
</evidence>
<protein>
    <submittedName>
        <fullName evidence="2">Uncharacterized protein</fullName>
    </submittedName>
</protein>
<feature type="region of interest" description="Disordered" evidence="1">
    <location>
        <begin position="208"/>
        <end position="241"/>
    </location>
</feature>
<dbReference type="AlphaFoldDB" id="A0A218ZGT4"/>
<accession>A0A218ZGT4</accession>
<feature type="region of interest" description="Disordered" evidence="1">
    <location>
        <begin position="73"/>
        <end position="171"/>
    </location>
</feature>
<sequence>MIDNYPLPVDPSSVNLDAEFYTAARTQHLQMRKESYDAENQVIQDARDREDRALRKIREASFDRLLGRLQETVEESSRDAHIYRENLDGRASGGRQEQMDLQPSVSLPDTRSYPVDDVAKEEEERQQPSPEPSDLDCRDSKNSGRAKRSAGSPCGLTPPPERNKARCEDSGDSFDVRKLHWLSGQRIRNISSQARAKAEAARASFDFLGNQAPHKRGPPQDALTNPKSKMQKTTKKGVARPVPSQHILAEDEDEYQDEHPVPWPVAGRRSPVPRMTRGYYYHQGRGTPRDTLATLRLWILQTLGLGFQGGDDQEHRADLDMNTSDSLGTILQQAAVHASRKTLTCASSSPAHCSQATSWDPAIVDPQLSRYPRPAGTSGHQLWSAVPRGPRPATPRPVAIMRGGFKRAVLVGGSLQAAVCAEGDNASGRSLLLGCQ</sequence>
<reference evidence="2 3" key="1">
    <citation type="submission" date="2017-04" db="EMBL/GenBank/DDBJ databases">
        <title>Draft genome sequence of Marssonina coronaria NL1: causal agent of apple blotch.</title>
        <authorList>
            <person name="Cheng Q."/>
        </authorList>
    </citation>
    <scope>NUCLEOTIDE SEQUENCE [LARGE SCALE GENOMIC DNA]</scope>
    <source>
        <strain evidence="2 3">NL1</strain>
    </source>
</reference>
<dbReference type="EMBL" id="MZNU01000019">
    <property type="protein sequence ID" value="OWP07198.1"/>
    <property type="molecule type" value="Genomic_DNA"/>
</dbReference>
<feature type="compositionally biased region" description="Basic and acidic residues" evidence="1">
    <location>
        <begin position="161"/>
        <end position="171"/>
    </location>
</feature>
<feature type="compositionally biased region" description="Basic and acidic residues" evidence="1">
    <location>
        <begin position="75"/>
        <end position="88"/>
    </location>
</feature>
<organism evidence="2 3">
    <name type="scientific">Diplocarpon coronariae</name>
    <dbReference type="NCBI Taxonomy" id="2795749"/>
    <lineage>
        <taxon>Eukaryota</taxon>
        <taxon>Fungi</taxon>
        <taxon>Dikarya</taxon>
        <taxon>Ascomycota</taxon>
        <taxon>Pezizomycotina</taxon>
        <taxon>Leotiomycetes</taxon>
        <taxon>Helotiales</taxon>
        <taxon>Drepanopezizaceae</taxon>
        <taxon>Diplocarpon</taxon>
    </lineage>
</organism>
<comment type="caution">
    <text evidence="2">The sequence shown here is derived from an EMBL/GenBank/DDBJ whole genome shotgun (WGS) entry which is preliminary data.</text>
</comment>
<keyword evidence="3" id="KW-1185">Reference proteome</keyword>
<gene>
    <name evidence="2" type="ORF">B2J93_1971</name>
</gene>